<dbReference type="Proteomes" id="UP001202281">
    <property type="component" value="Unassembled WGS sequence"/>
</dbReference>
<accession>A0ABT0BVA2</accession>
<evidence type="ECO:0000313" key="3">
    <source>
        <dbReference type="Proteomes" id="UP001202281"/>
    </source>
</evidence>
<evidence type="ECO:0000313" key="2">
    <source>
        <dbReference type="EMBL" id="MCJ2189005.1"/>
    </source>
</evidence>
<protein>
    <submittedName>
        <fullName evidence="2">Cobalamin biosynthesis protein</fullName>
    </submittedName>
</protein>
<dbReference type="Gene3D" id="3.30.420.180">
    <property type="entry name" value="CobE/GbiG C-terminal domain"/>
    <property type="match status" value="1"/>
</dbReference>
<gene>
    <name evidence="2" type="ORF">MTR66_19570</name>
</gene>
<dbReference type="Pfam" id="PF01890">
    <property type="entry name" value="CbiG_C"/>
    <property type="match status" value="1"/>
</dbReference>
<feature type="domain" description="CobE/GbiG C-terminal" evidence="1">
    <location>
        <begin position="2"/>
        <end position="116"/>
    </location>
</feature>
<dbReference type="InterPro" id="IPR036518">
    <property type="entry name" value="CobE/GbiG_C_sf"/>
</dbReference>
<proteinExistence type="predicted"/>
<comment type="caution">
    <text evidence="2">The sequence shown here is derived from an EMBL/GenBank/DDBJ whole genome shotgun (WGS) entry which is preliminary data.</text>
</comment>
<dbReference type="EMBL" id="JALHLG010000057">
    <property type="protein sequence ID" value="MCJ2189005.1"/>
    <property type="molecule type" value="Genomic_DNA"/>
</dbReference>
<dbReference type="SUPFAM" id="SSF159664">
    <property type="entry name" value="CobE/GbiG C-terminal domain-like"/>
    <property type="match status" value="1"/>
</dbReference>
<keyword evidence="3" id="KW-1185">Reference proteome</keyword>
<sequence>MIVAGFGFRHGAGLPSLRAAFVLAQQGRVPVTQLVTVSDKTAALAPLAALLGLPLTGVPADVLACAATLTRSAASLAAWGTGSVAEACALTAAGPGARLLGPRCISSDRMATCALAEGFVS</sequence>
<reference evidence="2 3" key="1">
    <citation type="submission" date="2022-04" db="EMBL/GenBank/DDBJ databases">
        <title>Identification of a novel bacterium isolated from mangrove sediments.</title>
        <authorList>
            <person name="Pan X."/>
        </authorList>
    </citation>
    <scope>NUCLEOTIDE SEQUENCE [LARGE SCALE GENOMIC DNA]</scope>
    <source>
        <strain evidence="2 3">B2638</strain>
    </source>
</reference>
<name>A0ABT0BVA2_9SPHN</name>
<dbReference type="InterPro" id="IPR002750">
    <property type="entry name" value="CobE/GbiG_C"/>
</dbReference>
<evidence type="ECO:0000259" key="1">
    <source>
        <dbReference type="Pfam" id="PF01890"/>
    </source>
</evidence>
<organism evidence="2 3">
    <name type="scientific">Novosphingobium beihaiensis</name>
    <dbReference type="NCBI Taxonomy" id="2930389"/>
    <lineage>
        <taxon>Bacteria</taxon>
        <taxon>Pseudomonadati</taxon>
        <taxon>Pseudomonadota</taxon>
        <taxon>Alphaproteobacteria</taxon>
        <taxon>Sphingomonadales</taxon>
        <taxon>Sphingomonadaceae</taxon>
        <taxon>Novosphingobium</taxon>
    </lineage>
</organism>